<keyword evidence="2" id="KW-1185">Reference proteome</keyword>
<dbReference type="AlphaFoldDB" id="A0A7W7GV21"/>
<dbReference type="EMBL" id="JACHNB010000001">
    <property type="protein sequence ID" value="MBB4738742.1"/>
    <property type="molecule type" value="Genomic_DNA"/>
</dbReference>
<gene>
    <name evidence="1" type="ORF">BJY16_002201</name>
</gene>
<sequence>MTASLDPAAVIAEFIDAVAPYDPHPGTPPVALLGVRTAHGDQVFPMSDHLIRAMCRALASYRDPEDRGECVDCGGRHLDENLHCRDCGRLHGILGQVIADHARRVARSDGGNAPSESA</sequence>
<organism evidence="1 2">
    <name type="scientific">Actinoplanes octamycinicus</name>
    <dbReference type="NCBI Taxonomy" id="135948"/>
    <lineage>
        <taxon>Bacteria</taxon>
        <taxon>Bacillati</taxon>
        <taxon>Actinomycetota</taxon>
        <taxon>Actinomycetes</taxon>
        <taxon>Micromonosporales</taxon>
        <taxon>Micromonosporaceae</taxon>
        <taxon>Actinoplanes</taxon>
    </lineage>
</organism>
<protein>
    <submittedName>
        <fullName evidence="1">Uncharacterized protein</fullName>
    </submittedName>
</protein>
<proteinExistence type="predicted"/>
<accession>A0A7W7GV21</accession>
<name>A0A7W7GV21_9ACTN</name>
<comment type="caution">
    <text evidence="1">The sequence shown here is derived from an EMBL/GenBank/DDBJ whole genome shotgun (WGS) entry which is preliminary data.</text>
</comment>
<dbReference type="RefSeq" id="WP_185039336.1">
    <property type="nucleotide sequence ID" value="NZ_BAABFG010000005.1"/>
</dbReference>
<reference evidence="1 2" key="1">
    <citation type="submission" date="2020-08" db="EMBL/GenBank/DDBJ databases">
        <title>Sequencing the genomes of 1000 actinobacteria strains.</title>
        <authorList>
            <person name="Klenk H.-P."/>
        </authorList>
    </citation>
    <scope>NUCLEOTIDE SEQUENCE [LARGE SCALE GENOMIC DNA]</scope>
    <source>
        <strain evidence="1 2">DSM 45809</strain>
    </source>
</reference>
<evidence type="ECO:0000313" key="1">
    <source>
        <dbReference type="EMBL" id="MBB4738742.1"/>
    </source>
</evidence>
<evidence type="ECO:0000313" key="2">
    <source>
        <dbReference type="Proteomes" id="UP000546162"/>
    </source>
</evidence>
<dbReference type="Proteomes" id="UP000546162">
    <property type="component" value="Unassembled WGS sequence"/>
</dbReference>